<dbReference type="Proteomes" id="UP001162164">
    <property type="component" value="Unassembled WGS sequence"/>
</dbReference>
<evidence type="ECO:0000313" key="2">
    <source>
        <dbReference type="Proteomes" id="UP001162164"/>
    </source>
</evidence>
<gene>
    <name evidence="1" type="ORF">NQ317_013463</name>
</gene>
<keyword evidence="2" id="KW-1185">Reference proteome</keyword>
<sequence length="109" mass="12091">MLVVHLSITVNAEKEVPVRLTNINYHSVPLKKEIVLGYCSSVSSIIQRIKASEVPPKKIPSKLNCPLKTSSIGLKPAQKTKLENLLGQDTFDVGLWRKGRTMSPNIELI</sequence>
<protein>
    <submittedName>
        <fullName evidence="1">Uncharacterized protein</fullName>
    </submittedName>
</protein>
<reference evidence="1" key="1">
    <citation type="journal article" date="2023" name="Insect Mol. Biol.">
        <title>Genome sequencing provides insights into the evolution of gene families encoding plant cell wall-degrading enzymes in longhorned beetles.</title>
        <authorList>
            <person name="Shin N.R."/>
            <person name="Okamura Y."/>
            <person name="Kirsch R."/>
            <person name="Pauchet Y."/>
        </authorList>
    </citation>
    <scope>NUCLEOTIDE SEQUENCE</scope>
    <source>
        <strain evidence="1">MMC_N1</strain>
    </source>
</reference>
<comment type="caution">
    <text evidence="1">The sequence shown here is derived from an EMBL/GenBank/DDBJ whole genome shotgun (WGS) entry which is preliminary data.</text>
</comment>
<accession>A0ABQ9J6H9</accession>
<dbReference type="EMBL" id="JAPWTJ010001165">
    <property type="protein sequence ID" value="KAJ8973469.1"/>
    <property type="molecule type" value="Genomic_DNA"/>
</dbReference>
<organism evidence="1 2">
    <name type="scientific">Molorchus minor</name>
    <dbReference type="NCBI Taxonomy" id="1323400"/>
    <lineage>
        <taxon>Eukaryota</taxon>
        <taxon>Metazoa</taxon>
        <taxon>Ecdysozoa</taxon>
        <taxon>Arthropoda</taxon>
        <taxon>Hexapoda</taxon>
        <taxon>Insecta</taxon>
        <taxon>Pterygota</taxon>
        <taxon>Neoptera</taxon>
        <taxon>Endopterygota</taxon>
        <taxon>Coleoptera</taxon>
        <taxon>Polyphaga</taxon>
        <taxon>Cucujiformia</taxon>
        <taxon>Chrysomeloidea</taxon>
        <taxon>Cerambycidae</taxon>
        <taxon>Lamiinae</taxon>
        <taxon>Monochamini</taxon>
        <taxon>Molorchus</taxon>
    </lineage>
</organism>
<name>A0ABQ9J6H9_9CUCU</name>
<evidence type="ECO:0000313" key="1">
    <source>
        <dbReference type="EMBL" id="KAJ8973469.1"/>
    </source>
</evidence>
<proteinExistence type="predicted"/>